<evidence type="ECO:0008006" key="3">
    <source>
        <dbReference type="Google" id="ProtNLM"/>
    </source>
</evidence>
<dbReference type="InterPro" id="IPR029057">
    <property type="entry name" value="PRTase-like"/>
</dbReference>
<gene>
    <name evidence="1" type="ORF">UU93_C0033G0005</name>
</gene>
<reference evidence="1 2" key="1">
    <citation type="journal article" date="2015" name="Nature">
        <title>rRNA introns, odd ribosomes, and small enigmatic genomes across a large radiation of phyla.</title>
        <authorList>
            <person name="Brown C.T."/>
            <person name="Hug L.A."/>
            <person name="Thomas B.C."/>
            <person name="Sharon I."/>
            <person name="Castelle C.J."/>
            <person name="Singh A."/>
            <person name="Wilkins M.J."/>
            <person name="Williams K.H."/>
            <person name="Banfield J.F."/>
        </authorList>
    </citation>
    <scope>NUCLEOTIDE SEQUENCE [LARGE SCALE GENOMIC DNA]</scope>
</reference>
<accession>A0A0G1A9A5</accession>
<name>A0A0G1A9A5_9BACT</name>
<organism evidence="1 2">
    <name type="scientific">Candidatus Amesbacteria bacterium GW2011_GWA2_42_12</name>
    <dbReference type="NCBI Taxonomy" id="1618356"/>
    <lineage>
        <taxon>Bacteria</taxon>
        <taxon>Candidatus Amesiibacteriota</taxon>
    </lineage>
</organism>
<comment type="caution">
    <text evidence="1">The sequence shown here is derived from an EMBL/GenBank/DDBJ whole genome shotgun (WGS) entry which is preliminary data.</text>
</comment>
<dbReference type="SUPFAM" id="SSF53271">
    <property type="entry name" value="PRTase-like"/>
    <property type="match status" value="1"/>
</dbReference>
<evidence type="ECO:0000313" key="2">
    <source>
        <dbReference type="Proteomes" id="UP000034160"/>
    </source>
</evidence>
<dbReference type="AlphaFoldDB" id="A0A0G1A9A5"/>
<dbReference type="EMBL" id="LCCN01000033">
    <property type="protein sequence ID" value="KKS30676.1"/>
    <property type="molecule type" value="Genomic_DNA"/>
</dbReference>
<evidence type="ECO:0000313" key="1">
    <source>
        <dbReference type="EMBL" id="KKS30676.1"/>
    </source>
</evidence>
<proteinExistence type="predicted"/>
<sequence length="235" mass="26435">MLRYERDMDLLRALALWITTFDGARPIPSLPNPREYVFGLIKMYSEKFAVDIKDEGRILPETISLFHSALVTICLILGISGEDILLAGEKQRYVNSGFWEMRRVIGQFRDMAEEVIKNDVSLIITAGISGCVIGEYLGLFIRELGRTIPVEHMIFSRNGIDPDKGYLRENFSMAGGRVLIVDDAVMEAVTLAVMVDKIRALYPSAELSLLAVDISPEVMSSGYLSQFSHLYLFEE</sequence>
<dbReference type="Proteomes" id="UP000034160">
    <property type="component" value="Unassembled WGS sequence"/>
</dbReference>
<protein>
    <recommendedName>
        <fullName evidence="3">Phosphoribosyltransferase domain-containing protein</fullName>
    </recommendedName>
</protein>